<name>A0ABY4ETT0_9BACI</name>
<dbReference type="EMBL" id="CP095072">
    <property type="protein sequence ID" value="UOQ47827.1"/>
    <property type="molecule type" value="Genomic_DNA"/>
</dbReference>
<evidence type="ECO:0000313" key="5">
    <source>
        <dbReference type="EMBL" id="UOQ47827.1"/>
    </source>
</evidence>
<proteinExistence type="inferred from homology"/>
<organism evidence="5 6">
    <name type="scientific">Gracilibacillus caseinilyticus</name>
    <dbReference type="NCBI Taxonomy" id="2932256"/>
    <lineage>
        <taxon>Bacteria</taxon>
        <taxon>Bacillati</taxon>
        <taxon>Bacillota</taxon>
        <taxon>Bacilli</taxon>
        <taxon>Bacillales</taxon>
        <taxon>Bacillaceae</taxon>
        <taxon>Gracilibacillus</taxon>
    </lineage>
</organism>
<dbReference type="InterPro" id="IPR007863">
    <property type="entry name" value="Peptidase_M16_C"/>
</dbReference>
<feature type="domain" description="Peptidase M16 N-terminal" evidence="3">
    <location>
        <begin position="12"/>
        <end position="158"/>
    </location>
</feature>
<sequence length="407" mass="46185">MLHRKECQNGLRIVLEQITTVRSITIGIWVKTGSRNETELSNGISHFIEHMLFKGTKNHTPQEIAEAFDGIGGEINAFTSKEYTCYYAKVLDTHQNMAIEILADMILHSNLDSIELDREKKVILEEINMTEDTPDDIIHDKLHELIYQDHMLAKPILGSKTTVGELTKQQLSSYMQQYYRPDNIVISIAGNTDQNFMNTVEEYLQFETSTLTSNQEQLITPAFHTGKAMFQKETEQAHLCIGFNGVDVTDTSIHAMMIVNNVLGGSMSSRLFQEIREKDGMAYSIFSYHSAFIDSGLLTIYAGTSKHQLEHVQDKIFTVTDQLRTGGLTEKEWGISKEQLKGLYMLSLESTNSKMSRNARNELLLHDHPSLEQDMNQIDRVRLEDVEAILHRLQADQSAIAVISPNI</sequence>
<dbReference type="InterPro" id="IPR050361">
    <property type="entry name" value="MPP/UQCRC_Complex"/>
</dbReference>
<dbReference type="InterPro" id="IPR011249">
    <property type="entry name" value="Metalloenz_LuxS/M16"/>
</dbReference>
<comment type="similarity">
    <text evidence="1 2">Belongs to the peptidase M16 family.</text>
</comment>
<dbReference type="InterPro" id="IPR011765">
    <property type="entry name" value="Pept_M16_N"/>
</dbReference>
<dbReference type="Pfam" id="PF00675">
    <property type="entry name" value="Peptidase_M16"/>
    <property type="match status" value="1"/>
</dbReference>
<dbReference type="Pfam" id="PF05193">
    <property type="entry name" value="Peptidase_M16_C"/>
    <property type="match status" value="1"/>
</dbReference>
<gene>
    <name evidence="5" type="ORF">MUN88_17500</name>
</gene>
<dbReference type="SUPFAM" id="SSF63411">
    <property type="entry name" value="LuxS/MPP-like metallohydrolase"/>
    <property type="match status" value="2"/>
</dbReference>
<accession>A0ABY4ETT0</accession>
<dbReference type="RefSeq" id="WP_244717393.1">
    <property type="nucleotide sequence ID" value="NZ_CP095072.1"/>
</dbReference>
<evidence type="ECO:0000259" key="3">
    <source>
        <dbReference type="Pfam" id="PF00675"/>
    </source>
</evidence>
<dbReference type="Proteomes" id="UP000831782">
    <property type="component" value="Chromosome"/>
</dbReference>
<feature type="domain" description="Peptidase M16 C-terminal" evidence="4">
    <location>
        <begin position="166"/>
        <end position="340"/>
    </location>
</feature>
<dbReference type="InterPro" id="IPR001431">
    <property type="entry name" value="Pept_M16_Zn_BS"/>
</dbReference>
<evidence type="ECO:0000313" key="6">
    <source>
        <dbReference type="Proteomes" id="UP000831782"/>
    </source>
</evidence>
<evidence type="ECO:0000256" key="2">
    <source>
        <dbReference type="RuleBase" id="RU004447"/>
    </source>
</evidence>
<evidence type="ECO:0000259" key="4">
    <source>
        <dbReference type="Pfam" id="PF05193"/>
    </source>
</evidence>
<protein>
    <submittedName>
        <fullName evidence="5">Insulinase family protein</fullName>
    </submittedName>
</protein>
<keyword evidence="6" id="KW-1185">Reference proteome</keyword>
<dbReference type="PANTHER" id="PTHR11851">
    <property type="entry name" value="METALLOPROTEASE"/>
    <property type="match status" value="1"/>
</dbReference>
<dbReference type="PANTHER" id="PTHR11851:SF49">
    <property type="entry name" value="MITOCHONDRIAL-PROCESSING PEPTIDASE SUBUNIT ALPHA"/>
    <property type="match status" value="1"/>
</dbReference>
<evidence type="ECO:0000256" key="1">
    <source>
        <dbReference type="ARBA" id="ARBA00007261"/>
    </source>
</evidence>
<dbReference type="Gene3D" id="3.30.830.10">
    <property type="entry name" value="Metalloenzyme, LuxS/M16 peptidase-like"/>
    <property type="match status" value="2"/>
</dbReference>
<dbReference type="PROSITE" id="PS00143">
    <property type="entry name" value="INSULINASE"/>
    <property type="match status" value="1"/>
</dbReference>
<reference evidence="5 6" key="1">
    <citation type="submission" date="2022-04" db="EMBL/GenBank/DDBJ databases">
        <title>Gracilibacillus sp. isolated from saltern.</title>
        <authorList>
            <person name="Won M."/>
            <person name="Lee C.-M."/>
            <person name="Woen H.-Y."/>
            <person name="Kwon S.-W."/>
        </authorList>
    </citation>
    <scope>NUCLEOTIDE SEQUENCE [LARGE SCALE GENOMIC DNA]</scope>
    <source>
        <strain evidence="5 6">SSWR10-1</strain>
    </source>
</reference>